<name>M1A548_SOLTU</name>
<keyword evidence="2" id="KW-1185">Reference proteome</keyword>
<protein>
    <submittedName>
        <fullName evidence="1">Uncharacterized protein</fullName>
    </submittedName>
</protein>
<dbReference type="OMA" id="CNHPQID"/>
<dbReference type="EnsemblPlants" id="PGSC0003DMT400014934">
    <property type="protein sequence ID" value="PGSC0003DMT400014934"/>
    <property type="gene ID" value="PGSC0003DMG401005827"/>
</dbReference>
<dbReference type="Proteomes" id="UP000011115">
    <property type="component" value="Unassembled WGS sequence"/>
</dbReference>
<reference evidence="1" key="2">
    <citation type="submission" date="2015-06" db="UniProtKB">
        <authorList>
            <consortium name="EnsemblPlants"/>
        </authorList>
    </citation>
    <scope>IDENTIFICATION</scope>
    <source>
        <strain evidence="1">DM1-3 516 R44</strain>
    </source>
</reference>
<dbReference type="PaxDb" id="4113-PGSC0003DMT400014934"/>
<dbReference type="AlphaFoldDB" id="M1A548"/>
<dbReference type="HOGENOM" id="CLU_2836147_0_0_1"/>
<accession>M1A548</accession>
<evidence type="ECO:0000313" key="2">
    <source>
        <dbReference type="Proteomes" id="UP000011115"/>
    </source>
</evidence>
<dbReference type="Gramene" id="PGSC0003DMT400014934">
    <property type="protein sequence ID" value="PGSC0003DMT400014934"/>
    <property type="gene ID" value="PGSC0003DMG401005827"/>
</dbReference>
<reference evidence="2" key="1">
    <citation type="journal article" date="2011" name="Nature">
        <title>Genome sequence and analysis of the tuber crop potato.</title>
        <authorList>
            <consortium name="The Potato Genome Sequencing Consortium"/>
        </authorList>
    </citation>
    <scope>NUCLEOTIDE SEQUENCE [LARGE SCALE GENOMIC DNA]</scope>
    <source>
        <strain evidence="2">cv. DM1-3 516 R44</strain>
    </source>
</reference>
<sequence length="71" mass="7441">MAGATANSVPATGVNVGANMTSASYVNSVRISAAANRFATLLCNHPQIDAQEIVQLCLSLARVWSSLFNVF</sequence>
<proteinExistence type="predicted"/>
<dbReference type="InParanoid" id="M1A548"/>
<evidence type="ECO:0000313" key="1">
    <source>
        <dbReference type="EnsemblPlants" id="PGSC0003DMT400014934"/>
    </source>
</evidence>
<dbReference type="STRING" id="4113.M1A548"/>
<organism evidence="1 2">
    <name type="scientific">Solanum tuberosum</name>
    <name type="common">Potato</name>
    <dbReference type="NCBI Taxonomy" id="4113"/>
    <lineage>
        <taxon>Eukaryota</taxon>
        <taxon>Viridiplantae</taxon>
        <taxon>Streptophyta</taxon>
        <taxon>Embryophyta</taxon>
        <taxon>Tracheophyta</taxon>
        <taxon>Spermatophyta</taxon>
        <taxon>Magnoliopsida</taxon>
        <taxon>eudicotyledons</taxon>
        <taxon>Gunneridae</taxon>
        <taxon>Pentapetalae</taxon>
        <taxon>asterids</taxon>
        <taxon>lamiids</taxon>
        <taxon>Solanales</taxon>
        <taxon>Solanaceae</taxon>
        <taxon>Solanoideae</taxon>
        <taxon>Solaneae</taxon>
        <taxon>Solanum</taxon>
    </lineage>
</organism>